<protein>
    <submittedName>
        <fullName evidence="1">SufE domain-containing protein</fullName>
    </submittedName>
</protein>
<proteinExistence type="predicted"/>
<dbReference type="EMBL" id="CAJNOB010000056">
    <property type="protein sequence ID" value="CAF0703922.1"/>
    <property type="molecule type" value="Genomic_DNA"/>
</dbReference>
<dbReference type="Proteomes" id="UP000663859">
    <property type="component" value="Unassembled WGS sequence"/>
</dbReference>
<dbReference type="AlphaFoldDB" id="A0A8J2BSF5"/>
<evidence type="ECO:0000313" key="1">
    <source>
        <dbReference type="EMBL" id="CAF0703922.1"/>
    </source>
</evidence>
<keyword evidence="2" id="KW-1185">Reference proteome</keyword>
<name>A0A8J2BSF5_9BACT</name>
<accession>A0A8J2BSF5</accession>
<gene>
    <name evidence="1" type="ORF">MPNT_60138</name>
</gene>
<sequence length="165" mass="18496">MVEGVCSKEETNVYPKRLAQIVELFTPLSEEERCELLVAFADTASRYEPKEGERFDLEDVRKDEECTDTVGVFLRLDPEKKLSVRMRLGPAVQTLTKAMTSILCEGLEGATLEEILELSSDFVPKIVGGQLVRIRSQTVYYVLGRIRAACQVLARRRQALAATPS</sequence>
<dbReference type="Gene3D" id="3.90.1010.10">
    <property type="match status" value="1"/>
</dbReference>
<comment type="caution">
    <text evidence="1">The sequence shown here is derived from an EMBL/GenBank/DDBJ whole genome shotgun (WGS) entry which is preliminary data.</text>
</comment>
<reference evidence="1" key="1">
    <citation type="submission" date="2021-02" db="EMBL/GenBank/DDBJ databases">
        <authorList>
            <person name="Cremers G."/>
            <person name="Picone N."/>
        </authorList>
    </citation>
    <scope>NUCLEOTIDE SEQUENCE</scope>
    <source>
        <strain evidence="1">PQ17</strain>
    </source>
</reference>
<evidence type="ECO:0000313" key="2">
    <source>
        <dbReference type="Proteomes" id="UP000663859"/>
    </source>
</evidence>
<organism evidence="1 2">
    <name type="scientific">Candidatus Methylacidithermus pantelleriae</name>
    <dbReference type="NCBI Taxonomy" id="2744239"/>
    <lineage>
        <taxon>Bacteria</taxon>
        <taxon>Pseudomonadati</taxon>
        <taxon>Verrucomicrobiota</taxon>
        <taxon>Methylacidiphilae</taxon>
        <taxon>Methylacidiphilales</taxon>
        <taxon>Methylacidiphilaceae</taxon>
        <taxon>Candidatus Methylacidithermus</taxon>
    </lineage>
</organism>
<dbReference type="SUPFAM" id="SSF82649">
    <property type="entry name" value="SufE/NifU"/>
    <property type="match status" value="1"/>
</dbReference>
<dbReference type="RefSeq" id="WP_174582481.1">
    <property type="nucleotide sequence ID" value="NZ_CAJNOB010000056.1"/>
</dbReference>